<dbReference type="EMBL" id="JBHMFI010000001">
    <property type="protein sequence ID" value="MFB9070142.1"/>
    <property type="molecule type" value="Genomic_DNA"/>
</dbReference>
<sequence>MDLAPDVLRRRGPDRHGLAHPRRGPPRPRRHRHGTGHRPGGRGAPRRPSADPGHPAGHGRGPRHHARDRPHVRAMAVARHHPDRLHPAGPRGRLAPPLAHRCRHLVCRRPGRRARPRPRELRHGRGGRVQRHPVQRCRVRFHRRWRPGRRQRPAGPAGQPQPTRPRTPAHRRGGDQAPRAAAAQPHRPGVA</sequence>
<evidence type="ECO:0000313" key="3">
    <source>
        <dbReference type="Proteomes" id="UP001589575"/>
    </source>
</evidence>
<organism evidence="2 3">
    <name type="scientific">Citricoccus parietis</name>
    <dbReference type="NCBI Taxonomy" id="592307"/>
    <lineage>
        <taxon>Bacteria</taxon>
        <taxon>Bacillati</taxon>
        <taxon>Actinomycetota</taxon>
        <taxon>Actinomycetes</taxon>
        <taxon>Micrococcales</taxon>
        <taxon>Micrococcaceae</taxon>
        <taxon>Citricoccus</taxon>
    </lineage>
</organism>
<feature type="compositionally biased region" description="Basic residues" evidence="1">
    <location>
        <begin position="60"/>
        <end position="69"/>
    </location>
</feature>
<dbReference type="Proteomes" id="UP001589575">
    <property type="component" value="Unassembled WGS sequence"/>
</dbReference>
<feature type="compositionally biased region" description="Low complexity" evidence="1">
    <location>
        <begin position="153"/>
        <end position="166"/>
    </location>
</feature>
<name>A0ABV5FTY8_9MICC</name>
<feature type="compositionally biased region" description="Low complexity" evidence="1">
    <location>
        <begin position="175"/>
        <end position="191"/>
    </location>
</feature>
<reference evidence="2 3" key="1">
    <citation type="submission" date="2024-09" db="EMBL/GenBank/DDBJ databases">
        <authorList>
            <person name="Sun Q."/>
            <person name="Mori K."/>
        </authorList>
    </citation>
    <scope>NUCLEOTIDE SEQUENCE [LARGE SCALE GENOMIC DNA]</scope>
    <source>
        <strain evidence="2 3">CCM 7609</strain>
    </source>
</reference>
<evidence type="ECO:0000313" key="2">
    <source>
        <dbReference type="EMBL" id="MFB9070142.1"/>
    </source>
</evidence>
<comment type="caution">
    <text evidence="2">The sequence shown here is derived from an EMBL/GenBank/DDBJ whole genome shotgun (WGS) entry which is preliminary data.</text>
</comment>
<protein>
    <submittedName>
        <fullName evidence="2">Uncharacterized protein</fullName>
    </submittedName>
</protein>
<proteinExistence type="predicted"/>
<evidence type="ECO:0000256" key="1">
    <source>
        <dbReference type="SAM" id="MobiDB-lite"/>
    </source>
</evidence>
<feature type="region of interest" description="Disordered" evidence="1">
    <location>
        <begin position="1"/>
        <end position="69"/>
    </location>
</feature>
<feature type="compositionally biased region" description="Low complexity" evidence="1">
    <location>
        <begin position="46"/>
        <end position="55"/>
    </location>
</feature>
<feature type="region of interest" description="Disordered" evidence="1">
    <location>
        <begin position="109"/>
        <end position="191"/>
    </location>
</feature>
<accession>A0ABV5FTY8</accession>
<gene>
    <name evidence="2" type="ORF">ACFFX0_02610</name>
</gene>
<keyword evidence="3" id="KW-1185">Reference proteome</keyword>
<feature type="compositionally biased region" description="Basic residues" evidence="1">
    <location>
        <begin position="18"/>
        <end position="40"/>
    </location>
</feature>
<feature type="compositionally biased region" description="Basic and acidic residues" evidence="1">
    <location>
        <begin position="7"/>
        <end position="17"/>
    </location>
</feature>
<feature type="compositionally biased region" description="Basic residues" evidence="1">
    <location>
        <begin position="124"/>
        <end position="152"/>
    </location>
</feature>